<reference evidence="1" key="1">
    <citation type="journal article" date="2014" name="Front. Microbiol.">
        <title>High frequency of phylogenetically diverse reductive dehalogenase-homologous genes in deep subseafloor sedimentary metagenomes.</title>
        <authorList>
            <person name="Kawai M."/>
            <person name="Futagami T."/>
            <person name="Toyoda A."/>
            <person name="Takaki Y."/>
            <person name="Nishi S."/>
            <person name="Hori S."/>
            <person name="Arai W."/>
            <person name="Tsubouchi T."/>
            <person name="Morono Y."/>
            <person name="Uchiyama I."/>
            <person name="Ito T."/>
            <person name="Fujiyama A."/>
            <person name="Inagaki F."/>
            <person name="Takami H."/>
        </authorList>
    </citation>
    <scope>NUCLEOTIDE SEQUENCE</scope>
    <source>
        <strain evidence="1">Expedition CK06-06</strain>
    </source>
</reference>
<protein>
    <recommendedName>
        <fullName evidence="2">Nucleotide pyrophosphatase</fullName>
    </recommendedName>
</protein>
<dbReference type="EMBL" id="BARU01000879">
    <property type="protein sequence ID" value="GAH26172.1"/>
    <property type="molecule type" value="Genomic_DNA"/>
</dbReference>
<accession>X1E0W6</accession>
<dbReference type="InterPro" id="IPR002591">
    <property type="entry name" value="Phosphodiest/P_Trfase"/>
</dbReference>
<evidence type="ECO:0008006" key="2">
    <source>
        <dbReference type="Google" id="ProtNLM"/>
    </source>
</evidence>
<comment type="caution">
    <text evidence="1">The sequence shown here is derived from an EMBL/GenBank/DDBJ whole genome shotgun (WGS) entry which is preliminary data.</text>
</comment>
<name>X1E0W6_9ZZZZ</name>
<organism evidence="1">
    <name type="scientific">marine sediment metagenome</name>
    <dbReference type="NCBI Taxonomy" id="412755"/>
    <lineage>
        <taxon>unclassified sequences</taxon>
        <taxon>metagenomes</taxon>
        <taxon>ecological metagenomes</taxon>
    </lineage>
</organism>
<dbReference type="AlphaFoldDB" id="X1E0W6"/>
<sequence length="201" mass="23298">YYNHIDNEIIKEIKVKIDDSMKLIILSDHGFTKIEKEVYLNRWLLEEGYIRFKNDKPESVEDIEKGSRAFVMDPGRIYINLKGKYPFGVVSPGGEYNELIDELIERLQSIECNGKKIIKRIFKREEIYSGPYTKSGPDLVALSNYGFDLKGSFRAKEVFGNSFLTGMHTQDDAFVILPDEVKVEQKPHISQLKDIILRLME</sequence>
<gene>
    <name evidence="1" type="ORF">S03H2_02587</name>
</gene>
<dbReference type="Pfam" id="PF01663">
    <property type="entry name" value="Phosphodiest"/>
    <property type="match status" value="1"/>
</dbReference>
<dbReference type="SUPFAM" id="SSF53649">
    <property type="entry name" value="Alkaline phosphatase-like"/>
    <property type="match status" value="1"/>
</dbReference>
<evidence type="ECO:0000313" key="1">
    <source>
        <dbReference type="EMBL" id="GAH26172.1"/>
    </source>
</evidence>
<proteinExistence type="predicted"/>
<feature type="non-terminal residue" evidence="1">
    <location>
        <position position="1"/>
    </location>
</feature>
<dbReference type="InterPro" id="IPR017850">
    <property type="entry name" value="Alkaline_phosphatase_core_sf"/>
</dbReference>
<dbReference type="Gene3D" id="3.40.720.10">
    <property type="entry name" value="Alkaline Phosphatase, subunit A"/>
    <property type="match status" value="1"/>
</dbReference>